<dbReference type="PATRIC" id="fig|1136941.3.peg.806"/>
<name>A0A0N9N9D5_9ACTN</name>
<sequence>MAMACDMLGKAVSDFSRPAQAWVFQKPIGEDPGTSDKDTVLKMIDDSDAGQAEVKAIALRIWDLAPKMESAVEAKDDALAQQIMNDAKKPHDEFIARCSKESDWGSKSSIVSLRGTLDSKPGDYSVPSAPASAPTSSAAPTSSKAPKPFTPTKLGTTVKLGEPVSLEFTYQGQKGQAEFTVTGVRTATSDDLKSISEEARAKAKTFVFVEATAKYPKDFDVTKMSSMASPTDLYPRYEVAATDGSTGSHLTVIGSFKPCEDDKSSGLEVKFCSAYGFAAPDAKVSEVRMIEANSEGPKSDGPLFIWKK</sequence>
<gene>
    <name evidence="2" type="ORF">ACH46_03980</name>
</gene>
<evidence type="ECO:0000313" key="3">
    <source>
        <dbReference type="Proteomes" id="UP000063789"/>
    </source>
</evidence>
<organism evidence="2 3">
    <name type="scientific">Gordonia phthalatica</name>
    <dbReference type="NCBI Taxonomy" id="1136941"/>
    <lineage>
        <taxon>Bacteria</taxon>
        <taxon>Bacillati</taxon>
        <taxon>Actinomycetota</taxon>
        <taxon>Actinomycetes</taxon>
        <taxon>Mycobacteriales</taxon>
        <taxon>Gordoniaceae</taxon>
        <taxon>Gordonia</taxon>
    </lineage>
</organism>
<reference evidence="3" key="1">
    <citation type="submission" date="2015-06" db="EMBL/GenBank/DDBJ databases">
        <title>Complete genome sequence and metabolic analysis of phthalate degradation pathway in Gordonia sp. QH-11.</title>
        <authorList>
            <person name="Jin D."/>
            <person name="Kong X."/>
            <person name="Bai Z."/>
        </authorList>
    </citation>
    <scope>NUCLEOTIDE SEQUENCE [LARGE SCALE GENOMIC DNA]</scope>
    <source>
        <strain evidence="3">QH-11</strain>
    </source>
</reference>
<protein>
    <submittedName>
        <fullName evidence="2">Uncharacterized protein</fullName>
    </submittedName>
</protein>
<evidence type="ECO:0000256" key="1">
    <source>
        <dbReference type="SAM" id="MobiDB-lite"/>
    </source>
</evidence>
<keyword evidence="3" id="KW-1185">Reference proteome</keyword>
<dbReference type="EMBL" id="CP011853">
    <property type="protein sequence ID" value="ALG83819.1"/>
    <property type="molecule type" value="Genomic_DNA"/>
</dbReference>
<feature type="region of interest" description="Disordered" evidence="1">
    <location>
        <begin position="119"/>
        <end position="156"/>
    </location>
</feature>
<evidence type="ECO:0000313" key="2">
    <source>
        <dbReference type="EMBL" id="ALG83819.1"/>
    </source>
</evidence>
<dbReference type="AlphaFoldDB" id="A0A0N9N9D5"/>
<feature type="compositionally biased region" description="Low complexity" evidence="1">
    <location>
        <begin position="127"/>
        <end position="147"/>
    </location>
</feature>
<proteinExistence type="predicted"/>
<accession>A0A0N9N9D5</accession>
<reference evidence="2 3" key="2">
    <citation type="journal article" date="2017" name="Int. J. Syst. Evol. Microbiol.">
        <title>Gordonia phthalatica sp. nov., a di-n-butyl phthalate-degrading bacterium isolated from activated sludge.</title>
        <authorList>
            <person name="Jin D."/>
            <person name="Kong X."/>
            <person name="Jia M."/>
            <person name="Yu X."/>
            <person name="Wang X."/>
            <person name="Zhuang X."/>
            <person name="Deng Y."/>
            <person name="Bai Z."/>
        </authorList>
    </citation>
    <scope>NUCLEOTIDE SEQUENCE [LARGE SCALE GENOMIC DNA]</scope>
    <source>
        <strain evidence="2 3">QH-11</strain>
    </source>
</reference>
<dbReference type="KEGG" id="goq:ACH46_03980"/>
<dbReference type="Proteomes" id="UP000063789">
    <property type="component" value="Chromosome"/>
</dbReference>